<dbReference type="PROSITE" id="PS51257">
    <property type="entry name" value="PROKAR_LIPOPROTEIN"/>
    <property type="match status" value="1"/>
</dbReference>
<feature type="region of interest" description="Disordered" evidence="1">
    <location>
        <begin position="639"/>
        <end position="688"/>
    </location>
</feature>
<dbReference type="AlphaFoldDB" id="A0A0G4HT77"/>
<feature type="transmembrane region" description="Helical" evidence="2">
    <location>
        <begin position="313"/>
        <end position="338"/>
    </location>
</feature>
<dbReference type="PANTHER" id="PTHR13018:SF83">
    <property type="entry name" value="RRM DOMAIN-CONTAINING PROTEIN"/>
    <property type="match status" value="1"/>
</dbReference>
<feature type="transmembrane region" description="Helical" evidence="2">
    <location>
        <begin position="208"/>
        <end position="228"/>
    </location>
</feature>
<keyword evidence="2" id="KW-0812">Transmembrane</keyword>
<evidence type="ECO:0000256" key="2">
    <source>
        <dbReference type="SAM" id="Phobius"/>
    </source>
</evidence>
<feature type="transmembrane region" description="Helical" evidence="2">
    <location>
        <begin position="283"/>
        <end position="301"/>
    </location>
</feature>
<gene>
    <name evidence="3" type="ORF">Cvel_8397</name>
</gene>
<dbReference type="EMBL" id="CDMZ01003780">
    <property type="protein sequence ID" value="CEM47562.1"/>
    <property type="molecule type" value="Genomic_DNA"/>
</dbReference>
<name>A0A0G4HT77_9ALVE</name>
<dbReference type="GO" id="GO:0005227">
    <property type="term" value="F:calcium-activated cation channel activity"/>
    <property type="evidence" value="ECO:0007669"/>
    <property type="project" value="InterPro"/>
</dbReference>
<accession>A0A0G4HT77</accession>
<sequence>MGCKPIELAELGAGFPLYFELLKYLAFLMIILSCLAAGLVGIYANGDNLGDYSDNGIRGLPDDAIDEEELVRFFAENGTTGPEELPVVKVGGREGGREGVVLGFNIAELMEKQRLLVQVGGLGGECLAGYAIVIFKYQHDQRKVLKNWTKTWRAKFNRWTFGCVKSGNPKFRSTYELKLSRAPNPDDLLWENMGYSSKTRALAQLKTGLILFALVALSFGAVFGLTYLNREVLKGQNPWVAIAISCAITIPIVSTNMGIRMAIQRLVPQLRKQTRTEQDASEVSWTVLTMTINTGLLQYLVNLQPENWFVMGGLAWNIFIQLCVASFIGPLFGFIPFFRWIRTIKIGSIDPETTKMTQPMFNALHEGPDFRAPFRYSNALKHFIVAVLYLPLVPLGVIISFPGLILQFWSDKWFLLRECKRPYNQSSRMAHQALKIIRFACIFFSLFTFLFLSTAAGGAQNATVLGLFIISISVSTAVFLIPVSFLRWLFCTGICQRDPVKDAAFEDLPNYYVAQGIFARDFKYHMTNPIYKRLPASANPENIPDPDADEDIENTGQHPQHSLPARGASSIKQINFRQQRFDMDDQQNQASQGGAMTGATFIPLLLTNQAQAQNTVKLHQPTQQQQANIQYTYPQQQLWQQQQQNQPPRPYQQQQSYQQQQPYQQPYQQQHQQPQQYGQPQQQQGQQVIRVSNMQEAQALAARLAQQRQGGNQGGQPAAQQYGLQNHAPGQQGGPGYPGQAGWR</sequence>
<feature type="transmembrane region" description="Helical" evidence="2">
    <location>
        <begin position="240"/>
        <end position="263"/>
    </location>
</feature>
<evidence type="ECO:0000313" key="3">
    <source>
        <dbReference type="EMBL" id="CEM47562.1"/>
    </source>
</evidence>
<feature type="transmembrane region" description="Helical" evidence="2">
    <location>
        <begin position="21"/>
        <end position="44"/>
    </location>
</feature>
<feature type="transmembrane region" description="Helical" evidence="2">
    <location>
        <begin position="429"/>
        <end position="452"/>
    </location>
</feature>
<feature type="region of interest" description="Disordered" evidence="1">
    <location>
        <begin position="700"/>
        <end position="744"/>
    </location>
</feature>
<evidence type="ECO:0008006" key="4">
    <source>
        <dbReference type="Google" id="ProtNLM"/>
    </source>
</evidence>
<keyword evidence="2" id="KW-0472">Membrane</keyword>
<feature type="transmembrane region" description="Helical" evidence="2">
    <location>
        <begin position="464"/>
        <end position="490"/>
    </location>
</feature>
<keyword evidence="2" id="KW-1133">Transmembrane helix</keyword>
<feature type="compositionally biased region" description="Low complexity" evidence="1">
    <location>
        <begin position="639"/>
        <end position="687"/>
    </location>
</feature>
<dbReference type="VEuPathDB" id="CryptoDB:Cvel_8397"/>
<feature type="compositionally biased region" description="Low complexity" evidence="1">
    <location>
        <begin position="700"/>
        <end position="730"/>
    </location>
</feature>
<proteinExistence type="predicted"/>
<evidence type="ECO:0000256" key="1">
    <source>
        <dbReference type="SAM" id="MobiDB-lite"/>
    </source>
</evidence>
<dbReference type="PANTHER" id="PTHR13018">
    <property type="entry name" value="PROBABLE MEMBRANE PROTEIN DUF221-RELATED"/>
    <property type="match status" value="1"/>
</dbReference>
<organism evidence="3">
    <name type="scientific">Chromera velia CCMP2878</name>
    <dbReference type="NCBI Taxonomy" id="1169474"/>
    <lineage>
        <taxon>Eukaryota</taxon>
        <taxon>Sar</taxon>
        <taxon>Alveolata</taxon>
        <taxon>Colpodellida</taxon>
        <taxon>Chromeraceae</taxon>
        <taxon>Chromera</taxon>
    </lineage>
</organism>
<dbReference type="GO" id="GO:0005886">
    <property type="term" value="C:plasma membrane"/>
    <property type="evidence" value="ECO:0007669"/>
    <property type="project" value="TreeGrafter"/>
</dbReference>
<reference evidence="3" key="1">
    <citation type="submission" date="2014-11" db="EMBL/GenBank/DDBJ databases">
        <authorList>
            <person name="Otto D Thomas"/>
            <person name="Naeem Raeece"/>
        </authorList>
    </citation>
    <scope>NUCLEOTIDE SEQUENCE</scope>
</reference>
<feature type="compositionally biased region" description="Gly residues" evidence="1">
    <location>
        <begin position="731"/>
        <end position="744"/>
    </location>
</feature>
<feature type="transmembrane region" description="Helical" evidence="2">
    <location>
        <begin position="383"/>
        <end position="409"/>
    </location>
</feature>
<protein>
    <recommendedName>
        <fullName evidence="4">CSC1/OSCA1-like 7TM region domain-containing protein</fullName>
    </recommendedName>
</protein>
<dbReference type="InterPro" id="IPR045122">
    <property type="entry name" value="Csc1-like"/>
</dbReference>
<feature type="transmembrane region" description="Helical" evidence="2">
    <location>
        <begin position="115"/>
        <end position="135"/>
    </location>
</feature>
<feature type="compositionally biased region" description="Acidic residues" evidence="1">
    <location>
        <begin position="544"/>
        <end position="553"/>
    </location>
</feature>
<feature type="region of interest" description="Disordered" evidence="1">
    <location>
        <begin position="535"/>
        <end position="568"/>
    </location>
</feature>